<accession>A0A0F5I1C0</accession>
<comment type="function">
    <text evidence="10">Site-specific tyrosine recombinase, which acts by catalyzing the cutting and rejoining of the recombining DNA molecules. The XerC-XerD complex is essential to convert dimers of the bacterial chromosome into monomers to permit their segregation at cell division. It also contributes to the segregational stability of plasmids.</text>
</comment>
<dbReference type="Pfam" id="PF02899">
    <property type="entry name" value="Phage_int_SAM_1"/>
    <property type="match status" value="1"/>
</dbReference>
<dbReference type="Pfam" id="PF00589">
    <property type="entry name" value="Phage_integrase"/>
    <property type="match status" value="1"/>
</dbReference>
<evidence type="ECO:0000256" key="9">
    <source>
        <dbReference type="ARBA" id="ARBA00023306"/>
    </source>
</evidence>
<feature type="active site" evidence="10">
    <location>
        <position position="273"/>
    </location>
</feature>
<keyword evidence="3 10" id="KW-0963">Cytoplasm</keyword>
<reference evidence="14" key="1">
    <citation type="submission" date="2015-02" db="EMBL/GenBank/DDBJ databases">
        <title>Genome Assembly of Bacillaceae bacterium MTCC 8252.</title>
        <authorList>
            <person name="Verma A."/>
            <person name="Khatri I."/>
            <person name="Mual P."/>
            <person name="Subramanian S."/>
            <person name="Krishnamurthi S."/>
        </authorList>
    </citation>
    <scope>NUCLEOTIDE SEQUENCE [LARGE SCALE GENOMIC DNA]</scope>
    <source>
        <strain evidence="14">MTCC 8252</strain>
    </source>
</reference>
<dbReference type="InterPro" id="IPR013762">
    <property type="entry name" value="Integrase-like_cat_sf"/>
</dbReference>
<dbReference type="GO" id="GO:0006313">
    <property type="term" value="P:DNA transposition"/>
    <property type="evidence" value="ECO:0007669"/>
    <property type="project" value="UniProtKB-UniRule"/>
</dbReference>
<dbReference type="PANTHER" id="PTHR30349:SF77">
    <property type="entry name" value="TYROSINE RECOMBINASE XERC"/>
    <property type="match status" value="1"/>
</dbReference>
<dbReference type="NCBIfam" id="TIGR02224">
    <property type="entry name" value="recomb_XerC"/>
    <property type="match status" value="1"/>
</dbReference>
<evidence type="ECO:0000256" key="2">
    <source>
        <dbReference type="ARBA" id="ARBA00006657"/>
    </source>
</evidence>
<evidence type="ECO:0000256" key="10">
    <source>
        <dbReference type="HAMAP-Rule" id="MF_01808"/>
    </source>
</evidence>
<dbReference type="AlphaFoldDB" id="A0A0F5I1C0"/>
<dbReference type="GO" id="GO:0005737">
    <property type="term" value="C:cytoplasm"/>
    <property type="evidence" value="ECO:0007669"/>
    <property type="project" value="UniProtKB-SubCell"/>
</dbReference>
<dbReference type="GO" id="GO:0051301">
    <property type="term" value="P:cell division"/>
    <property type="evidence" value="ECO:0007669"/>
    <property type="project" value="UniProtKB-UniRule"/>
</dbReference>
<evidence type="ECO:0000313" key="15">
    <source>
        <dbReference type="Proteomes" id="UP000031563"/>
    </source>
</evidence>
<protein>
    <recommendedName>
        <fullName evidence="10 11">Tyrosine recombinase XerC</fullName>
    </recommendedName>
</protein>
<dbReference type="PANTHER" id="PTHR30349">
    <property type="entry name" value="PHAGE INTEGRASE-RELATED"/>
    <property type="match status" value="1"/>
</dbReference>
<dbReference type="RefSeq" id="WP_039232161.1">
    <property type="nucleotide sequence ID" value="NZ_JWIR02000012.1"/>
</dbReference>
<keyword evidence="7 10" id="KW-0238">DNA-binding</keyword>
<evidence type="ECO:0000256" key="1">
    <source>
        <dbReference type="ARBA" id="ARBA00004496"/>
    </source>
</evidence>
<feature type="domain" description="Tyr recombinase" evidence="12">
    <location>
        <begin position="110"/>
        <end position="295"/>
    </location>
</feature>
<keyword evidence="9 10" id="KW-0131">Cell cycle</keyword>
<dbReference type="InterPro" id="IPR004107">
    <property type="entry name" value="Integrase_SAM-like_N"/>
</dbReference>
<keyword evidence="5 10" id="KW-0159">Chromosome partition</keyword>
<dbReference type="Proteomes" id="UP000031563">
    <property type="component" value="Unassembled WGS sequence"/>
</dbReference>
<comment type="similarity">
    <text evidence="2 10">Belongs to the 'phage' integrase family. XerC subfamily.</text>
</comment>
<dbReference type="InterPro" id="IPR011931">
    <property type="entry name" value="Recomb_XerC"/>
</dbReference>
<dbReference type="NCBIfam" id="NF001399">
    <property type="entry name" value="PRK00283.1"/>
    <property type="match status" value="1"/>
</dbReference>
<dbReference type="InterPro" id="IPR023009">
    <property type="entry name" value="Tyrosine_recombinase_XerC/XerD"/>
</dbReference>
<dbReference type="GO" id="GO:0009037">
    <property type="term" value="F:tyrosine-based site-specific recombinase activity"/>
    <property type="evidence" value="ECO:0007669"/>
    <property type="project" value="UniProtKB-UniRule"/>
</dbReference>
<dbReference type="InterPro" id="IPR010998">
    <property type="entry name" value="Integrase_recombinase_N"/>
</dbReference>
<proteinExistence type="inferred from homology"/>
<evidence type="ECO:0000313" key="14">
    <source>
        <dbReference type="EMBL" id="KKB42348.1"/>
    </source>
</evidence>
<dbReference type="GO" id="GO:0003677">
    <property type="term" value="F:DNA binding"/>
    <property type="evidence" value="ECO:0007669"/>
    <property type="project" value="UniProtKB-UniRule"/>
</dbReference>
<dbReference type="PROSITE" id="PS51900">
    <property type="entry name" value="CB"/>
    <property type="match status" value="1"/>
</dbReference>
<evidence type="ECO:0000256" key="6">
    <source>
        <dbReference type="ARBA" id="ARBA00022908"/>
    </source>
</evidence>
<evidence type="ECO:0000256" key="8">
    <source>
        <dbReference type="ARBA" id="ARBA00023172"/>
    </source>
</evidence>
<dbReference type="SUPFAM" id="SSF56349">
    <property type="entry name" value="DNA breaking-rejoining enzymes"/>
    <property type="match status" value="1"/>
</dbReference>
<dbReference type="InterPro" id="IPR044068">
    <property type="entry name" value="CB"/>
</dbReference>
<dbReference type="HAMAP" id="MF_01808">
    <property type="entry name" value="Recomb_XerC_XerD"/>
    <property type="match status" value="1"/>
</dbReference>
<dbReference type="CDD" id="cd00798">
    <property type="entry name" value="INT_XerDC_C"/>
    <property type="match status" value="1"/>
</dbReference>
<evidence type="ECO:0000256" key="7">
    <source>
        <dbReference type="ARBA" id="ARBA00023125"/>
    </source>
</evidence>
<keyword evidence="15" id="KW-1185">Reference proteome</keyword>
<comment type="caution">
    <text evidence="14">The sequence shown here is derived from an EMBL/GenBank/DDBJ whole genome shotgun (WGS) entry which is preliminary data.</text>
</comment>
<evidence type="ECO:0000256" key="4">
    <source>
        <dbReference type="ARBA" id="ARBA00022618"/>
    </source>
</evidence>
<comment type="subunit">
    <text evidence="10">Forms a cyclic heterotetrameric complex composed of two molecules of XerC and two molecules of XerD.</text>
</comment>
<dbReference type="Gene3D" id="1.10.150.130">
    <property type="match status" value="1"/>
</dbReference>
<evidence type="ECO:0000259" key="13">
    <source>
        <dbReference type="PROSITE" id="PS51900"/>
    </source>
</evidence>
<evidence type="ECO:0000256" key="3">
    <source>
        <dbReference type="ARBA" id="ARBA00022490"/>
    </source>
</evidence>
<keyword evidence="8 10" id="KW-0233">DNA recombination</keyword>
<feature type="active site" evidence="10">
    <location>
        <position position="151"/>
    </location>
</feature>
<dbReference type="InterPro" id="IPR002104">
    <property type="entry name" value="Integrase_catalytic"/>
</dbReference>
<dbReference type="STRING" id="1221996.QY95_00197"/>
<organism evidence="14 15">
    <name type="scientific">Bacillus thermotolerans</name>
    <name type="common">Quasibacillus thermotolerans</name>
    <dbReference type="NCBI Taxonomy" id="1221996"/>
    <lineage>
        <taxon>Bacteria</taxon>
        <taxon>Bacillati</taxon>
        <taxon>Bacillota</taxon>
        <taxon>Bacilli</taxon>
        <taxon>Bacillales</taxon>
        <taxon>Bacillaceae</taxon>
        <taxon>Bacillus</taxon>
    </lineage>
</organism>
<gene>
    <name evidence="10" type="primary">xerC</name>
    <name evidence="14" type="ORF">QY95_00197</name>
</gene>
<accession>A0A0F5IA70</accession>
<dbReference type="InterPro" id="IPR050090">
    <property type="entry name" value="Tyrosine_recombinase_XerCD"/>
</dbReference>
<evidence type="ECO:0000256" key="5">
    <source>
        <dbReference type="ARBA" id="ARBA00022829"/>
    </source>
</evidence>
<feature type="active site" evidence="10">
    <location>
        <position position="247"/>
    </location>
</feature>
<feature type="active site" evidence="10">
    <location>
        <position position="175"/>
    </location>
</feature>
<comment type="subcellular location">
    <subcellularLocation>
        <location evidence="1 10">Cytoplasm</location>
    </subcellularLocation>
</comment>
<dbReference type="PROSITE" id="PS51898">
    <property type="entry name" value="TYR_RECOMBINASE"/>
    <property type="match status" value="1"/>
</dbReference>
<feature type="active site" description="O-(3'-phospho-DNA)-tyrosine intermediate" evidence="10">
    <location>
        <position position="282"/>
    </location>
</feature>
<dbReference type="Gene3D" id="1.10.443.10">
    <property type="entry name" value="Intergrase catalytic core"/>
    <property type="match status" value="1"/>
</dbReference>
<feature type="active site" evidence="10">
    <location>
        <position position="250"/>
    </location>
</feature>
<sequence>MSQLFNNYLDGFLTYLQIEKHYSSYTVQFYRYDIEEFFKFTAEQNLNSLEDIEYLDVRLYLTDLYERKMSRAAVARRLSSLRSFYRFLSKENVVAVNPFSFVQPPKEAKRLPSFFYEEEMEKLFAECEGSDKPLAVRDRALLELLYATGIRVSECSGIKLSDIDFDLSVLLVRGKGNKERYVPFGYFAHEAAQEYIATARSFLVKDTEPHPFLFVNHRGKPLTPRGIRYVLNKLMEKASLTRKIHPHMLRHTFATHLLNNGADLRTVQELLGHEHLSSTQVYTHVTKEHLRKTYLSHHPRA</sequence>
<evidence type="ECO:0000259" key="12">
    <source>
        <dbReference type="PROSITE" id="PS51898"/>
    </source>
</evidence>
<evidence type="ECO:0000256" key="11">
    <source>
        <dbReference type="NCBIfam" id="TIGR02224"/>
    </source>
</evidence>
<keyword evidence="6 10" id="KW-0229">DNA integration</keyword>
<dbReference type="NCBIfam" id="NF040815">
    <property type="entry name" value="recomb_XerA_Arch"/>
    <property type="match status" value="1"/>
</dbReference>
<name>A0A0F5I1C0_BACTR</name>
<dbReference type="OrthoDB" id="9801717at2"/>
<dbReference type="GO" id="GO:0007059">
    <property type="term" value="P:chromosome segregation"/>
    <property type="evidence" value="ECO:0007669"/>
    <property type="project" value="UniProtKB-UniRule"/>
</dbReference>
<feature type="domain" description="Core-binding (CB)" evidence="13">
    <location>
        <begin position="3"/>
        <end position="89"/>
    </location>
</feature>
<dbReference type="EMBL" id="JWIR02000012">
    <property type="protein sequence ID" value="KKB42348.1"/>
    <property type="molecule type" value="Genomic_DNA"/>
</dbReference>
<dbReference type="InterPro" id="IPR011010">
    <property type="entry name" value="DNA_brk_join_enz"/>
</dbReference>
<keyword evidence="4 10" id="KW-0132">Cell division</keyword>